<evidence type="ECO:0000313" key="1">
    <source>
        <dbReference type="EMBL" id="KAJ3538688.1"/>
    </source>
</evidence>
<sequence length="1191" mass="133066">MEPSPCIPAASCENNELHNPQAPPQNAPSAEAVGTRAVGNANESAVRPRHHETFDRGPTAATVSPNALHAASANGGLTWPASAESDRSNLELVNAEATGNVEVSGDAERGKQWQDHLVSGTNTYMLLPTALELDIPSQEDGEPSAREQPDAAVAPIKGLGLPHIDQDQGSKSKTSEITELGNSLYRARIAAQIPPPDQVVYRKAEGRLQRRLCKAVVQTGIKGERRGFLPNSDLERLINETSVTKELCKRSFRKLWHSSSQTDIEARARQICGISHRSTTPNDNRGPGTRSFKKIFAILLLIDRKSKIMNFVNEGVCDTDLPLHKVDLNKRKHFRLARKDRDATLNCFLGWKRNETVQFEEKQWTFLAPFFARGNENSLVRYNVPNDAILPFTSYTPIESHGGLNKVFKAQIHPSHYDFGPIKADNDQFAIKELQSVKRRSIQQEVEILESLSRKPEEHSHLISLLTVYEQHGNRHLVFPWAGGDLLHYWKVVNPNPEKGEETAIWLAQQSHGIAEGLSRIHRYETNSGTPLKLGSPISSRATRKAEAETSLIPKEAEKRREDGGIEPIRRLYGRHGDIKPENILWFPDPEGTAGQGTLKISDFGSTEVTTESAASERDKRAVWNSPTYRPPEFDLIDGIIGSPCDTWALGCLFLEFVAWYLGGQKYIKEFSDNRTSKDPGWEHFETDTFFVITDSEGQQKPELKPEVREYIKELHSDPGCTQHLHDFLRIIEDDMLGTDKKTFNATPPAAAISSYGTTERRPSVRLNEHTFTTSDAESAANKDQSAPSTPSTVPEYSKIDHLFEGEMVGRISTGAKAAASSGLEDSLEDIMRECMIQSYGPGRSSEFLPKDTFDQLFTKERITQELARVGYLPLRLRHEVAKGNSKLTELCVPMITGGIFKRRQILAILILVEKLEIIIDFISEGVDDTDLPFQLTKDEGSKRKSMKRRNNGRPPKIDLFDKWSPDHLEDGAVVDSRPPGALIQKLSDLTMVEKDALLDLLETRQSPCVPITQKIWNARFKVAGFEAETWKQDLPQTKTSRKRKRGEEDGMDARAAARKAGQPANLTVAIDDKTILRFIWKDDAGSLGREDDVRLYDGITTPDAEKKCIRRHDDIERQSIKQHNRDLITALARRRIAQFSKDGSLGNAGRPPRIAEGDMPTGLLQPKLALEHIKAKAHKWLALAADIEAS</sequence>
<protein>
    <submittedName>
        <fullName evidence="1">Uncharacterized protein</fullName>
    </submittedName>
</protein>
<reference evidence="1" key="1">
    <citation type="submission" date="2022-08" db="EMBL/GenBank/DDBJ databases">
        <title>Genome Sequence of Fusarium decemcellulare.</title>
        <authorList>
            <person name="Buettner E."/>
        </authorList>
    </citation>
    <scope>NUCLEOTIDE SEQUENCE</scope>
    <source>
        <strain evidence="1">Babe19</strain>
    </source>
</reference>
<name>A0ACC1SFG3_9HYPO</name>
<organism evidence="1 2">
    <name type="scientific">Fusarium decemcellulare</name>
    <dbReference type="NCBI Taxonomy" id="57161"/>
    <lineage>
        <taxon>Eukaryota</taxon>
        <taxon>Fungi</taxon>
        <taxon>Dikarya</taxon>
        <taxon>Ascomycota</taxon>
        <taxon>Pezizomycotina</taxon>
        <taxon>Sordariomycetes</taxon>
        <taxon>Hypocreomycetidae</taxon>
        <taxon>Hypocreales</taxon>
        <taxon>Nectriaceae</taxon>
        <taxon>Fusarium</taxon>
        <taxon>Fusarium decemcellulare species complex</taxon>
    </lineage>
</organism>
<proteinExistence type="predicted"/>
<comment type="caution">
    <text evidence="1">The sequence shown here is derived from an EMBL/GenBank/DDBJ whole genome shotgun (WGS) entry which is preliminary data.</text>
</comment>
<gene>
    <name evidence="1" type="ORF">NM208_g5802</name>
</gene>
<dbReference type="EMBL" id="JANRMS010000505">
    <property type="protein sequence ID" value="KAJ3538688.1"/>
    <property type="molecule type" value="Genomic_DNA"/>
</dbReference>
<evidence type="ECO:0000313" key="2">
    <source>
        <dbReference type="Proteomes" id="UP001148629"/>
    </source>
</evidence>
<dbReference type="Proteomes" id="UP001148629">
    <property type="component" value="Unassembled WGS sequence"/>
</dbReference>
<keyword evidence="2" id="KW-1185">Reference proteome</keyword>
<accession>A0ACC1SFG3</accession>